<sequence>MTPARAYAIEVQGNQAGVVVADANRFIFFAADWVFGTLDRKSFRSPAHAEQAARDVLQRRRPIPS</sequence>
<keyword evidence="2" id="KW-1185">Reference proteome</keyword>
<protein>
    <submittedName>
        <fullName evidence="1">Uncharacterized protein</fullName>
    </submittedName>
</protein>
<reference evidence="1" key="1">
    <citation type="submission" date="2021-02" db="EMBL/GenBank/DDBJ databases">
        <title>Skermanella TT6 skin isolate.</title>
        <authorList>
            <person name="Lee K."/>
            <person name="Ganzorig M."/>
        </authorList>
    </citation>
    <scope>NUCLEOTIDE SEQUENCE</scope>
    <source>
        <strain evidence="1">TT6</strain>
    </source>
</reference>
<organism evidence="1 2">
    <name type="scientific">Skermanella cutis</name>
    <dbReference type="NCBI Taxonomy" id="2775420"/>
    <lineage>
        <taxon>Bacteria</taxon>
        <taxon>Pseudomonadati</taxon>
        <taxon>Pseudomonadota</taxon>
        <taxon>Alphaproteobacteria</taxon>
        <taxon>Rhodospirillales</taxon>
        <taxon>Azospirillaceae</taxon>
        <taxon>Skermanella</taxon>
    </lineage>
</organism>
<accession>A0ABX7B1V7</accession>
<name>A0ABX7B1V7_9PROT</name>
<gene>
    <name evidence="1" type="ORF">IGS68_19840</name>
</gene>
<evidence type="ECO:0000313" key="2">
    <source>
        <dbReference type="Proteomes" id="UP000595197"/>
    </source>
</evidence>
<dbReference type="RefSeq" id="WP_201072931.1">
    <property type="nucleotide sequence ID" value="NZ_CP067420.1"/>
</dbReference>
<dbReference type="Proteomes" id="UP000595197">
    <property type="component" value="Chromosome"/>
</dbReference>
<proteinExistence type="predicted"/>
<dbReference type="EMBL" id="CP067420">
    <property type="protein sequence ID" value="QQP88283.1"/>
    <property type="molecule type" value="Genomic_DNA"/>
</dbReference>
<evidence type="ECO:0000313" key="1">
    <source>
        <dbReference type="EMBL" id="QQP88283.1"/>
    </source>
</evidence>